<dbReference type="Proteomes" id="UP000002217">
    <property type="component" value="Chromosome"/>
</dbReference>
<evidence type="ECO:0000313" key="7">
    <source>
        <dbReference type="EMBL" id="ACV62094.1"/>
    </source>
</evidence>
<evidence type="ECO:0000256" key="2">
    <source>
        <dbReference type="ARBA" id="ARBA00022723"/>
    </source>
</evidence>
<keyword evidence="3" id="KW-0408">Iron</keyword>
<dbReference type="PROSITE" id="PS51379">
    <property type="entry name" value="4FE4S_FER_2"/>
    <property type="match status" value="2"/>
</dbReference>
<dbReference type="GO" id="GO:0051539">
    <property type="term" value="F:4 iron, 4 sulfur cluster binding"/>
    <property type="evidence" value="ECO:0007669"/>
    <property type="project" value="UniProtKB-KW"/>
</dbReference>
<dbReference type="eggNOG" id="COG1143">
    <property type="taxonomic scope" value="Bacteria"/>
</dbReference>
<name>C8W5B2_DESAS</name>
<evidence type="ECO:0000256" key="4">
    <source>
        <dbReference type="ARBA" id="ARBA00023014"/>
    </source>
</evidence>
<keyword evidence="2" id="KW-0479">Metal-binding</keyword>
<keyword evidence="4" id="KW-0411">Iron-sulfur</keyword>
<feature type="compositionally biased region" description="Basic and acidic residues" evidence="5">
    <location>
        <begin position="134"/>
        <end position="147"/>
    </location>
</feature>
<dbReference type="Pfam" id="PF12838">
    <property type="entry name" value="Fer4_7"/>
    <property type="match status" value="1"/>
</dbReference>
<dbReference type="GO" id="GO:0016020">
    <property type="term" value="C:membrane"/>
    <property type="evidence" value="ECO:0007669"/>
    <property type="project" value="InterPro"/>
</dbReference>
<dbReference type="GO" id="GO:0016651">
    <property type="term" value="F:oxidoreductase activity, acting on NAD(P)H"/>
    <property type="evidence" value="ECO:0007669"/>
    <property type="project" value="InterPro"/>
</dbReference>
<protein>
    <submittedName>
        <fullName evidence="7">NADH-quinone oxidoreductase, chain I</fullName>
    </submittedName>
</protein>
<dbReference type="SUPFAM" id="SSF46548">
    <property type="entry name" value="alpha-helical ferredoxin"/>
    <property type="match status" value="1"/>
</dbReference>
<keyword evidence="1" id="KW-0004">4Fe-4S</keyword>
<dbReference type="EMBL" id="CP001720">
    <property type="protein sequence ID" value="ACV62094.1"/>
    <property type="molecule type" value="Genomic_DNA"/>
</dbReference>
<dbReference type="InterPro" id="IPR017896">
    <property type="entry name" value="4Fe4S_Fe-S-bd"/>
</dbReference>
<dbReference type="AlphaFoldDB" id="C8W5B2"/>
<proteinExistence type="predicted"/>
<feature type="region of interest" description="Disordered" evidence="5">
    <location>
        <begin position="128"/>
        <end position="160"/>
    </location>
</feature>
<dbReference type="OrthoDB" id="9803192at2"/>
<dbReference type="PANTHER" id="PTHR10849">
    <property type="entry name" value="NADH DEHYDROGENASE UBIQUINONE IRON-SULFUR PROTEIN 8, MITOCHONDRIAL"/>
    <property type="match status" value="1"/>
</dbReference>
<evidence type="ECO:0000256" key="3">
    <source>
        <dbReference type="ARBA" id="ARBA00023004"/>
    </source>
</evidence>
<evidence type="ECO:0000256" key="5">
    <source>
        <dbReference type="SAM" id="MobiDB-lite"/>
    </source>
</evidence>
<organism evidence="7 8">
    <name type="scientific">Desulfofarcimen acetoxidans (strain ATCC 49208 / DSM 771 / KCTC 5769 / VKM B-1644 / 5575)</name>
    <name type="common">Desulfotomaculum acetoxidans</name>
    <dbReference type="NCBI Taxonomy" id="485916"/>
    <lineage>
        <taxon>Bacteria</taxon>
        <taxon>Bacillati</taxon>
        <taxon>Bacillota</taxon>
        <taxon>Clostridia</taxon>
        <taxon>Eubacteriales</taxon>
        <taxon>Peptococcaceae</taxon>
        <taxon>Desulfofarcimen</taxon>
    </lineage>
</organism>
<sequence length="160" mass="17742">MFGRGLLKGLQVTWKEFWTPKFTVQYPEEKHPVPARFHGRFVLDADKCIACNLCANACPNRVINIVTAKVGTKKYLTNYVMNIQYCLFCGLCVEACNKDAIHFSDDFGMTQYFYKNIPLVLVDRVAPEAPPEDAESKAPADATDKAAKKTAAAKAKGTEG</sequence>
<feature type="domain" description="4Fe-4S ferredoxin-type" evidence="6">
    <location>
        <begin position="39"/>
        <end position="68"/>
    </location>
</feature>
<dbReference type="PROSITE" id="PS00198">
    <property type="entry name" value="4FE4S_FER_1"/>
    <property type="match status" value="1"/>
</dbReference>
<dbReference type="GO" id="GO:0046872">
    <property type="term" value="F:metal ion binding"/>
    <property type="evidence" value="ECO:0007669"/>
    <property type="project" value="UniProtKB-KW"/>
</dbReference>
<keyword evidence="8" id="KW-1185">Reference proteome</keyword>
<reference evidence="7 8" key="1">
    <citation type="journal article" date="2009" name="Stand. Genomic Sci.">
        <title>Complete genome sequence of Desulfotomaculum acetoxidans type strain (5575).</title>
        <authorList>
            <person name="Spring S."/>
            <person name="Lapidus A."/>
            <person name="Schroder M."/>
            <person name="Gleim D."/>
            <person name="Sims D."/>
            <person name="Meincke L."/>
            <person name="Glavina Del Rio T."/>
            <person name="Tice H."/>
            <person name="Copeland A."/>
            <person name="Cheng J.F."/>
            <person name="Lucas S."/>
            <person name="Chen F."/>
            <person name="Nolan M."/>
            <person name="Bruce D."/>
            <person name="Goodwin L."/>
            <person name="Pitluck S."/>
            <person name="Ivanova N."/>
            <person name="Mavromatis K."/>
            <person name="Mikhailova N."/>
            <person name="Pati A."/>
            <person name="Chen A."/>
            <person name="Palaniappan K."/>
            <person name="Land M."/>
            <person name="Hauser L."/>
            <person name="Chang Y.J."/>
            <person name="Jeffries C.D."/>
            <person name="Chain P."/>
            <person name="Saunders E."/>
            <person name="Brettin T."/>
            <person name="Detter J.C."/>
            <person name="Goker M."/>
            <person name="Bristow J."/>
            <person name="Eisen J.A."/>
            <person name="Markowitz V."/>
            <person name="Hugenholtz P."/>
            <person name="Kyrpides N.C."/>
            <person name="Klenk H.P."/>
            <person name="Han C."/>
        </authorList>
    </citation>
    <scope>NUCLEOTIDE SEQUENCE [LARGE SCALE GENOMIC DNA]</scope>
    <source>
        <strain evidence="8">ATCC 49208 / DSM 771 / VKM B-1644</strain>
    </source>
</reference>
<evidence type="ECO:0000256" key="1">
    <source>
        <dbReference type="ARBA" id="ARBA00022485"/>
    </source>
</evidence>
<dbReference type="HOGENOM" id="CLU_067218_4_3_9"/>
<evidence type="ECO:0000259" key="6">
    <source>
        <dbReference type="PROSITE" id="PS51379"/>
    </source>
</evidence>
<dbReference type="STRING" id="485916.Dtox_1210"/>
<accession>C8W5B2</accession>
<feature type="compositionally biased region" description="Low complexity" evidence="5">
    <location>
        <begin position="149"/>
        <end position="160"/>
    </location>
</feature>
<dbReference type="InterPro" id="IPR017900">
    <property type="entry name" value="4Fe4S_Fe_S_CS"/>
</dbReference>
<dbReference type="InterPro" id="IPR010226">
    <property type="entry name" value="NADH_quinone_OxRdtase_chainI"/>
</dbReference>
<feature type="domain" description="4Fe-4S ferredoxin-type" evidence="6">
    <location>
        <begin position="77"/>
        <end position="106"/>
    </location>
</feature>
<dbReference type="KEGG" id="dae:Dtox_1210"/>
<evidence type="ECO:0000313" key="8">
    <source>
        <dbReference type="Proteomes" id="UP000002217"/>
    </source>
</evidence>
<dbReference type="Gene3D" id="3.30.70.3270">
    <property type="match status" value="1"/>
</dbReference>
<gene>
    <name evidence="7" type="ordered locus">Dtox_1210</name>
</gene>
<dbReference type="RefSeq" id="WP_015756809.1">
    <property type="nucleotide sequence ID" value="NC_013216.1"/>
</dbReference>